<comment type="subcellular location">
    <subcellularLocation>
        <location evidence="10">Cytoplasm</location>
    </subcellularLocation>
    <text evidence="10">Associated with the membrane possibly through PlsY.</text>
</comment>
<dbReference type="PIRSF" id="PIRSF002465">
    <property type="entry name" value="Phsphlp_syn_PlsX"/>
    <property type="match status" value="1"/>
</dbReference>
<evidence type="ECO:0000313" key="12">
    <source>
        <dbReference type="Proteomes" id="UP000004754"/>
    </source>
</evidence>
<comment type="caution">
    <text evidence="11">The sequence shown here is derived from an EMBL/GenBank/DDBJ whole genome shotgun (WGS) entry which is preliminary data.</text>
</comment>
<dbReference type="eggNOG" id="COG0416">
    <property type="taxonomic scope" value="Bacteria"/>
</dbReference>
<evidence type="ECO:0000256" key="4">
    <source>
        <dbReference type="ARBA" id="ARBA00022679"/>
    </source>
</evidence>
<dbReference type="PANTHER" id="PTHR30100:SF1">
    <property type="entry name" value="PHOSPHATE ACYLTRANSFERASE"/>
    <property type="match status" value="1"/>
</dbReference>
<evidence type="ECO:0000256" key="10">
    <source>
        <dbReference type="HAMAP-Rule" id="MF_00019"/>
    </source>
</evidence>
<dbReference type="HOGENOM" id="CLU_039379_1_1_9"/>
<dbReference type="Gene3D" id="3.40.718.10">
    <property type="entry name" value="Isopropylmalate Dehydrogenase"/>
    <property type="match status" value="1"/>
</dbReference>
<dbReference type="HAMAP" id="MF_00019">
    <property type="entry name" value="PlsX"/>
    <property type="match status" value="1"/>
</dbReference>
<evidence type="ECO:0000256" key="6">
    <source>
        <dbReference type="ARBA" id="ARBA00023209"/>
    </source>
</evidence>
<keyword evidence="5 10" id="KW-0443">Lipid metabolism</keyword>
<organism evidence="11 12">
    <name type="scientific">Pseudoramibacter alactolyticus ATCC 23263</name>
    <dbReference type="NCBI Taxonomy" id="887929"/>
    <lineage>
        <taxon>Bacteria</taxon>
        <taxon>Bacillati</taxon>
        <taxon>Bacillota</taxon>
        <taxon>Clostridia</taxon>
        <taxon>Eubacteriales</taxon>
        <taxon>Eubacteriaceae</taxon>
        <taxon>Pseudoramibacter</taxon>
    </lineage>
</organism>
<dbReference type="STRING" id="887929.HMP0721_0464"/>
<name>E6MEN1_9FIRM</name>
<evidence type="ECO:0000256" key="7">
    <source>
        <dbReference type="ARBA" id="ARBA00023264"/>
    </source>
</evidence>
<dbReference type="InterPro" id="IPR012281">
    <property type="entry name" value="Phospholipid_synth_PlsX-like"/>
</dbReference>
<dbReference type="AlphaFoldDB" id="E6MEN1"/>
<accession>E6MEN1</accession>
<dbReference type="EC" id="2.3.1.274" evidence="8 10"/>
<dbReference type="RefSeq" id="WP_006597883.1">
    <property type="nucleotide sequence ID" value="NZ_GL622359.1"/>
</dbReference>
<evidence type="ECO:0000313" key="11">
    <source>
        <dbReference type="EMBL" id="EFV02556.1"/>
    </source>
</evidence>
<evidence type="ECO:0000256" key="2">
    <source>
        <dbReference type="ARBA" id="ARBA00022490"/>
    </source>
</evidence>
<dbReference type="UniPathway" id="UPA00085"/>
<dbReference type="SUPFAM" id="SSF53659">
    <property type="entry name" value="Isocitrate/Isopropylmalate dehydrogenase-like"/>
    <property type="match status" value="1"/>
</dbReference>
<sequence>MHIYVDAMGGDNAPEAIVKGSVDAVNEWGLSLTLVGKGSAIQNVLTSLSYPEDAIQILEADEVIGFDEEPVRAVRRKDNSSLVIALEAMKAQDDAVLVSAGSTGALLAGGLLKLGRIKGIKRPALATPIPRGDHVTLLLDSGANADCKAEYLLQFALLGTVYCKNVMHIENPKVGLINIGTEAEKGSTMAKEAYALLSQSNLNFIGNVEARDILTTESDVLVTDGFTGNIILKFLEGVSSYLLRGLKDAITQSTKGKIGGALIRGNLRSFKKQFSADEVGGAPFLGIRGGLIKAHGSSDAYAMKNAIRQATLYADGQVLEKITAALSEENHVKKNTGENENE</sequence>
<dbReference type="GO" id="GO:0043811">
    <property type="term" value="F:phosphate:acyl-[acyl carrier protein] acyltransferase activity"/>
    <property type="evidence" value="ECO:0007669"/>
    <property type="project" value="UniProtKB-UniRule"/>
</dbReference>
<comment type="pathway">
    <text evidence="10">Lipid metabolism; phospholipid metabolism.</text>
</comment>
<comment type="catalytic activity">
    <reaction evidence="1 10">
        <text>a fatty acyl-[ACP] + phosphate = an acyl phosphate + holo-[ACP]</text>
        <dbReference type="Rhea" id="RHEA:42292"/>
        <dbReference type="Rhea" id="RHEA-COMP:9685"/>
        <dbReference type="Rhea" id="RHEA-COMP:14125"/>
        <dbReference type="ChEBI" id="CHEBI:43474"/>
        <dbReference type="ChEBI" id="CHEBI:59918"/>
        <dbReference type="ChEBI" id="CHEBI:64479"/>
        <dbReference type="ChEBI" id="CHEBI:138651"/>
        <dbReference type="EC" id="2.3.1.274"/>
    </reaction>
</comment>
<proteinExistence type="inferred from homology"/>
<dbReference type="Pfam" id="PF02504">
    <property type="entry name" value="FA_synthesis"/>
    <property type="match status" value="1"/>
</dbReference>
<dbReference type="PANTHER" id="PTHR30100">
    <property type="entry name" value="FATTY ACID/PHOSPHOLIPID SYNTHESIS PROTEIN PLSX"/>
    <property type="match status" value="1"/>
</dbReference>
<dbReference type="EMBL" id="AEQN01000007">
    <property type="protein sequence ID" value="EFV02556.1"/>
    <property type="molecule type" value="Genomic_DNA"/>
</dbReference>
<dbReference type="NCBIfam" id="TIGR00182">
    <property type="entry name" value="plsX"/>
    <property type="match status" value="1"/>
</dbReference>
<keyword evidence="7 10" id="KW-1208">Phospholipid metabolism</keyword>
<comment type="subunit">
    <text evidence="9 10">Homodimer. Probably interacts with PlsY.</text>
</comment>
<dbReference type="InterPro" id="IPR003664">
    <property type="entry name" value="FA_synthesis"/>
</dbReference>
<dbReference type="Proteomes" id="UP000004754">
    <property type="component" value="Unassembled WGS sequence"/>
</dbReference>
<reference evidence="11 12" key="1">
    <citation type="submission" date="2010-12" db="EMBL/GenBank/DDBJ databases">
        <authorList>
            <person name="Muzny D."/>
            <person name="Qin X."/>
            <person name="Deng J."/>
            <person name="Jiang H."/>
            <person name="Liu Y."/>
            <person name="Qu J."/>
            <person name="Song X.-Z."/>
            <person name="Zhang L."/>
            <person name="Thornton R."/>
            <person name="Coyle M."/>
            <person name="Francisco L."/>
            <person name="Jackson L."/>
            <person name="Javaid M."/>
            <person name="Korchina V."/>
            <person name="Kovar C."/>
            <person name="Mata R."/>
            <person name="Mathew T."/>
            <person name="Ngo R."/>
            <person name="Nguyen L."/>
            <person name="Nguyen N."/>
            <person name="Okwuonu G."/>
            <person name="Ongeri F."/>
            <person name="Pham C."/>
            <person name="Simmons D."/>
            <person name="Wilczek-Boney K."/>
            <person name="Hale W."/>
            <person name="Jakkamsetti A."/>
            <person name="Pham P."/>
            <person name="Ruth R."/>
            <person name="San Lucas F."/>
            <person name="Warren J."/>
            <person name="Zhang J."/>
            <person name="Zhao Z."/>
            <person name="Zhou C."/>
            <person name="Zhu D."/>
            <person name="Lee S."/>
            <person name="Bess C."/>
            <person name="Blankenburg K."/>
            <person name="Forbes L."/>
            <person name="Fu Q."/>
            <person name="Gubbala S."/>
            <person name="Hirani K."/>
            <person name="Jayaseelan J.C."/>
            <person name="Lara F."/>
            <person name="Munidasa M."/>
            <person name="Palculict T."/>
            <person name="Patil S."/>
            <person name="Pu L.-L."/>
            <person name="Saada N."/>
            <person name="Tang L."/>
            <person name="Weissenberger G."/>
            <person name="Zhu Y."/>
            <person name="Hemphill L."/>
            <person name="Shang Y."/>
            <person name="Youmans B."/>
            <person name="Ayvaz T."/>
            <person name="Ross M."/>
            <person name="Santibanez J."/>
            <person name="Aqrawi P."/>
            <person name="Gross S."/>
            <person name="Joshi V."/>
            <person name="Fowler G."/>
            <person name="Nazareth L."/>
            <person name="Reid J."/>
            <person name="Worley K."/>
            <person name="Petrosino J."/>
            <person name="Highlander S."/>
            <person name="Gibbs R."/>
        </authorList>
    </citation>
    <scope>NUCLEOTIDE SEQUENCE [LARGE SCALE GENOMIC DNA]</scope>
    <source>
        <strain evidence="11 12">ATCC 23263</strain>
    </source>
</reference>
<comment type="function">
    <text evidence="10">Catalyzes the reversible formation of acyl-phosphate (acyl-PO(4)) from acyl-[acyl-carrier-protein] (acyl-ACP). This enzyme utilizes acyl-ACP as fatty acyl donor, but not acyl-CoA.</text>
</comment>
<evidence type="ECO:0000256" key="3">
    <source>
        <dbReference type="ARBA" id="ARBA00022516"/>
    </source>
</evidence>
<keyword evidence="2 10" id="KW-0963">Cytoplasm</keyword>
<dbReference type="GO" id="GO:0006633">
    <property type="term" value="P:fatty acid biosynthetic process"/>
    <property type="evidence" value="ECO:0007669"/>
    <property type="project" value="UniProtKB-UniRule"/>
</dbReference>
<keyword evidence="6 10" id="KW-0594">Phospholipid biosynthesis</keyword>
<evidence type="ECO:0000256" key="5">
    <source>
        <dbReference type="ARBA" id="ARBA00023098"/>
    </source>
</evidence>
<dbReference type="OrthoDB" id="9806408at2"/>
<protein>
    <recommendedName>
        <fullName evidence="8 10">Phosphate acyltransferase</fullName>
        <ecNumber evidence="8 10">2.3.1.274</ecNumber>
    </recommendedName>
    <alternativeName>
        <fullName evidence="10">Acyl-ACP phosphotransacylase</fullName>
    </alternativeName>
    <alternativeName>
        <fullName evidence="10">Acyl-[acyl-carrier-protein]--phosphate acyltransferase</fullName>
    </alternativeName>
    <alternativeName>
        <fullName evidence="10">Phosphate-acyl-ACP acyltransferase</fullName>
    </alternativeName>
</protein>
<gene>
    <name evidence="10 11" type="primary">plsX</name>
    <name evidence="11" type="ORF">HMP0721_0464</name>
</gene>
<evidence type="ECO:0000256" key="8">
    <source>
        <dbReference type="ARBA" id="ARBA00024069"/>
    </source>
</evidence>
<keyword evidence="4 10" id="KW-0808">Transferase</keyword>
<keyword evidence="3 10" id="KW-0444">Lipid biosynthesis</keyword>
<dbReference type="GO" id="GO:0005737">
    <property type="term" value="C:cytoplasm"/>
    <property type="evidence" value="ECO:0007669"/>
    <property type="project" value="UniProtKB-SubCell"/>
</dbReference>
<keyword evidence="12" id="KW-1185">Reference proteome</keyword>
<comment type="similarity">
    <text evidence="10">Belongs to the PlsX family.</text>
</comment>
<evidence type="ECO:0000256" key="9">
    <source>
        <dbReference type="ARBA" id="ARBA00046608"/>
    </source>
</evidence>
<evidence type="ECO:0000256" key="1">
    <source>
        <dbReference type="ARBA" id="ARBA00001232"/>
    </source>
</evidence>
<dbReference type="GO" id="GO:0008654">
    <property type="term" value="P:phospholipid biosynthetic process"/>
    <property type="evidence" value="ECO:0007669"/>
    <property type="project" value="UniProtKB-KW"/>
</dbReference>